<reference evidence="9 10" key="1">
    <citation type="submission" date="2020-08" db="EMBL/GenBank/DDBJ databases">
        <title>Genome sequence of Tessaracoccus defluvii JCM 17540T.</title>
        <authorList>
            <person name="Hyun D.-W."/>
            <person name="Bae J.-W."/>
        </authorList>
    </citation>
    <scope>NUCLEOTIDE SEQUENCE [LARGE SCALE GENOMIC DNA]</scope>
    <source>
        <strain evidence="9 10">JCM 17540</strain>
    </source>
</reference>
<dbReference type="Pfam" id="PF01232">
    <property type="entry name" value="Mannitol_dh"/>
    <property type="match status" value="1"/>
</dbReference>
<evidence type="ECO:0000259" key="8">
    <source>
        <dbReference type="Pfam" id="PF08125"/>
    </source>
</evidence>
<feature type="domain" description="Mannitol dehydrogenase N-terminal" evidence="7">
    <location>
        <begin position="27"/>
        <end position="277"/>
    </location>
</feature>
<dbReference type="AlphaFoldDB" id="A0A7H0H581"/>
<dbReference type="GO" id="GO:0008926">
    <property type="term" value="F:mannitol-1-phosphate 5-dehydrogenase activity"/>
    <property type="evidence" value="ECO:0007669"/>
    <property type="project" value="UniProtKB-EC"/>
</dbReference>
<dbReference type="InterPro" id="IPR023027">
    <property type="entry name" value="Mannitol_DH_CS"/>
</dbReference>
<comment type="catalytic activity">
    <reaction evidence="6">
        <text>D-mannitol 1-phosphate + NAD(+) = beta-D-fructose 6-phosphate + NADH + H(+)</text>
        <dbReference type="Rhea" id="RHEA:19661"/>
        <dbReference type="ChEBI" id="CHEBI:15378"/>
        <dbReference type="ChEBI" id="CHEBI:57540"/>
        <dbReference type="ChEBI" id="CHEBI:57634"/>
        <dbReference type="ChEBI" id="CHEBI:57945"/>
        <dbReference type="ChEBI" id="CHEBI:61381"/>
        <dbReference type="EC" id="1.1.1.17"/>
    </reaction>
</comment>
<dbReference type="Gene3D" id="1.10.1040.10">
    <property type="entry name" value="N-(1-d-carboxylethyl)-l-norvaline Dehydrogenase, domain 2"/>
    <property type="match status" value="1"/>
</dbReference>
<evidence type="ECO:0000256" key="2">
    <source>
        <dbReference type="ARBA" id="ARBA00012939"/>
    </source>
</evidence>
<evidence type="ECO:0000256" key="3">
    <source>
        <dbReference type="ARBA" id="ARBA00016219"/>
    </source>
</evidence>
<dbReference type="PRINTS" id="PR00084">
    <property type="entry name" value="MTLDHDRGNASE"/>
</dbReference>
<dbReference type="GO" id="GO:0019594">
    <property type="term" value="P:mannitol metabolic process"/>
    <property type="evidence" value="ECO:0007669"/>
    <property type="project" value="InterPro"/>
</dbReference>
<sequence>MTSPAQSAHLPLGVEAPRYARSDLTVGIVHIGVGGFHRSHQAMYLDRLMNQGLARDWAICGVGLLPGDARMRDVLRAQDHRYTLVLRHPDGHEEVRVVGSLADYLFVPDDPAAVVSRMADPATRLVTLTITEGGYNLSEATGEFAGDAAAIVADLADPARPLTAFGLVVEALRVRHERGIPPFAVLSCDNISSNGDVARRAFSAYAALRDQELGRFVREEVAFPNSMVDRITPQTTDADRASLRERYGIDDGWPVIAEPFAQWVVEDRFPLGRPDWDLVGAQLVDDVVPYEHMKLRLLNASHQAMCFFGILLGHRYVHEAVADPLIARLLRAYWDREGIVSLPGAAPGIDLADYTATLLERYGNPAIADTLARLAAETSDRIPKFLLPVVRDLLATGRPVDVSAAVVASWARYAECRPDEVVDNRRSEVIAAAQRLSEDPVGFLRDPELFGDLADQGRFVDPYLRALTLLREQGVRVALEALVG</sequence>
<dbReference type="InterPro" id="IPR036291">
    <property type="entry name" value="NAD(P)-bd_dom_sf"/>
</dbReference>
<keyword evidence="10" id="KW-1185">Reference proteome</keyword>
<dbReference type="SUPFAM" id="SSF48179">
    <property type="entry name" value="6-phosphogluconate dehydrogenase C-terminal domain-like"/>
    <property type="match status" value="1"/>
</dbReference>
<keyword evidence="5" id="KW-0520">NAD</keyword>
<dbReference type="InterPro" id="IPR000669">
    <property type="entry name" value="Mannitol_DH"/>
</dbReference>
<dbReference type="PROSITE" id="PS00974">
    <property type="entry name" value="MANNITOL_DHGENASE"/>
    <property type="match status" value="1"/>
</dbReference>
<dbReference type="InterPro" id="IPR050988">
    <property type="entry name" value="Mannitol_DH/Oxidoreductase"/>
</dbReference>
<dbReference type="Pfam" id="PF08125">
    <property type="entry name" value="Mannitol_dh_C"/>
    <property type="match status" value="1"/>
</dbReference>
<feature type="domain" description="Mannitol dehydrogenase C-terminal" evidence="8">
    <location>
        <begin position="286"/>
        <end position="461"/>
    </location>
</feature>
<dbReference type="Proteomes" id="UP000516117">
    <property type="component" value="Chromosome"/>
</dbReference>
<dbReference type="InterPro" id="IPR008927">
    <property type="entry name" value="6-PGluconate_DH-like_C_sf"/>
</dbReference>
<evidence type="ECO:0000313" key="10">
    <source>
        <dbReference type="Proteomes" id="UP000516117"/>
    </source>
</evidence>
<dbReference type="EMBL" id="CP060789">
    <property type="protein sequence ID" value="QNP55697.1"/>
    <property type="molecule type" value="Genomic_DNA"/>
</dbReference>
<evidence type="ECO:0000256" key="4">
    <source>
        <dbReference type="ARBA" id="ARBA00023002"/>
    </source>
</evidence>
<comment type="similarity">
    <text evidence="1">Belongs to the mannitol dehydrogenase family.</text>
</comment>
<dbReference type="SUPFAM" id="SSF51735">
    <property type="entry name" value="NAD(P)-binding Rossmann-fold domains"/>
    <property type="match status" value="1"/>
</dbReference>
<gene>
    <name evidence="9" type="ORF">H9L22_16345</name>
</gene>
<protein>
    <recommendedName>
        <fullName evidence="3">Mannitol-1-phosphate 5-dehydrogenase</fullName>
        <ecNumber evidence="2">1.1.1.17</ecNumber>
    </recommendedName>
</protein>
<evidence type="ECO:0000256" key="1">
    <source>
        <dbReference type="ARBA" id="ARBA00006541"/>
    </source>
</evidence>
<dbReference type="PANTHER" id="PTHR43362:SF1">
    <property type="entry name" value="MANNITOL DEHYDROGENASE 2-RELATED"/>
    <property type="match status" value="1"/>
</dbReference>
<keyword evidence="4" id="KW-0560">Oxidoreductase</keyword>
<name>A0A7H0H581_9ACTN</name>
<evidence type="ECO:0000256" key="5">
    <source>
        <dbReference type="ARBA" id="ARBA00023027"/>
    </source>
</evidence>
<dbReference type="RefSeq" id="WP_187720826.1">
    <property type="nucleotide sequence ID" value="NZ_BAABBL010000005.1"/>
</dbReference>
<dbReference type="InterPro" id="IPR013118">
    <property type="entry name" value="Mannitol_DH_C"/>
</dbReference>
<evidence type="ECO:0000256" key="6">
    <source>
        <dbReference type="ARBA" id="ARBA00048615"/>
    </source>
</evidence>
<dbReference type="Gene3D" id="3.40.50.720">
    <property type="entry name" value="NAD(P)-binding Rossmann-like Domain"/>
    <property type="match status" value="1"/>
</dbReference>
<evidence type="ECO:0000259" key="7">
    <source>
        <dbReference type="Pfam" id="PF01232"/>
    </source>
</evidence>
<dbReference type="EC" id="1.1.1.17" evidence="2"/>
<dbReference type="InterPro" id="IPR013328">
    <property type="entry name" value="6PGD_dom2"/>
</dbReference>
<evidence type="ECO:0000313" key="9">
    <source>
        <dbReference type="EMBL" id="QNP55697.1"/>
    </source>
</evidence>
<dbReference type="InterPro" id="IPR013131">
    <property type="entry name" value="Mannitol_DH_N"/>
</dbReference>
<dbReference type="KEGG" id="tdf:H9L22_16345"/>
<accession>A0A7H0H581</accession>
<organism evidence="9 10">
    <name type="scientific">Tessaracoccus defluvii</name>
    <dbReference type="NCBI Taxonomy" id="1285901"/>
    <lineage>
        <taxon>Bacteria</taxon>
        <taxon>Bacillati</taxon>
        <taxon>Actinomycetota</taxon>
        <taxon>Actinomycetes</taxon>
        <taxon>Propionibacteriales</taxon>
        <taxon>Propionibacteriaceae</taxon>
        <taxon>Tessaracoccus</taxon>
    </lineage>
</organism>
<dbReference type="PANTHER" id="PTHR43362">
    <property type="entry name" value="MANNITOL DEHYDROGENASE DSF1-RELATED"/>
    <property type="match status" value="1"/>
</dbReference>
<proteinExistence type="inferred from homology"/>